<dbReference type="EMBL" id="JANQDX010000006">
    <property type="protein sequence ID" value="KAL0922102.1"/>
    <property type="molecule type" value="Genomic_DNA"/>
</dbReference>
<gene>
    <name evidence="2" type="ORF">M5K25_006064</name>
</gene>
<feature type="region of interest" description="Disordered" evidence="1">
    <location>
        <begin position="117"/>
        <end position="163"/>
    </location>
</feature>
<keyword evidence="3" id="KW-1185">Reference proteome</keyword>
<evidence type="ECO:0000256" key="1">
    <source>
        <dbReference type="SAM" id="MobiDB-lite"/>
    </source>
</evidence>
<name>A0ABD0VHU9_DENTH</name>
<evidence type="ECO:0000313" key="2">
    <source>
        <dbReference type="EMBL" id="KAL0922102.1"/>
    </source>
</evidence>
<reference evidence="2 3" key="1">
    <citation type="journal article" date="2024" name="Plant Biotechnol. J.">
        <title>Dendrobium thyrsiflorum genome and its molecular insights into genes involved in important horticultural traits.</title>
        <authorList>
            <person name="Chen B."/>
            <person name="Wang J.Y."/>
            <person name="Zheng P.J."/>
            <person name="Li K.L."/>
            <person name="Liang Y.M."/>
            <person name="Chen X.F."/>
            <person name="Zhang C."/>
            <person name="Zhao X."/>
            <person name="He X."/>
            <person name="Zhang G.Q."/>
            <person name="Liu Z.J."/>
            <person name="Xu Q."/>
        </authorList>
    </citation>
    <scope>NUCLEOTIDE SEQUENCE [LARGE SCALE GENOMIC DNA]</scope>
    <source>
        <strain evidence="2">GZMU011</strain>
    </source>
</reference>
<comment type="caution">
    <text evidence="2">The sequence shown here is derived from an EMBL/GenBank/DDBJ whole genome shotgun (WGS) entry which is preliminary data.</text>
</comment>
<dbReference type="Proteomes" id="UP001552299">
    <property type="component" value="Unassembled WGS sequence"/>
</dbReference>
<evidence type="ECO:0000313" key="3">
    <source>
        <dbReference type="Proteomes" id="UP001552299"/>
    </source>
</evidence>
<proteinExistence type="predicted"/>
<protein>
    <submittedName>
        <fullName evidence="2">Uncharacterized protein</fullName>
    </submittedName>
</protein>
<accession>A0ABD0VHU9</accession>
<organism evidence="2 3">
    <name type="scientific">Dendrobium thyrsiflorum</name>
    <name type="common">Pinecone-like raceme dendrobium</name>
    <name type="synonym">Orchid</name>
    <dbReference type="NCBI Taxonomy" id="117978"/>
    <lineage>
        <taxon>Eukaryota</taxon>
        <taxon>Viridiplantae</taxon>
        <taxon>Streptophyta</taxon>
        <taxon>Embryophyta</taxon>
        <taxon>Tracheophyta</taxon>
        <taxon>Spermatophyta</taxon>
        <taxon>Magnoliopsida</taxon>
        <taxon>Liliopsida</taxon>
        <taxon>Asparagales</taxon>
        <taxon>Orchidaceae</taxon>
        <taxon>Epidendroideae</taxon>
        <taxon>Malaxideae</taxon>
        <taxon>Dendrobiinae</taxon>
        <taxon>Dendrobium</taxon>
    </lineage>
</organism>
<sequence length="198" mass="22669">MSPDQGPEALFEGSKRNSGYQTVSKFYNFIVESSGSTRRIQRAQDRENPTSLSQEIVHRTVYDQRVQYRPSVHNYPLLPRIYNPCHSRKTINRAPFHLEKRTLEQKLEEIKGEIEDRSCPLAPPRPPPDHRLKVLHSAEPPPEGPTLRRTTSQRPYTPPDHHLKALLSAGPPPEVPTFRRTTTQGQTICLRLDVLPKA</sequence>
<dbReference type="AlphaFoldDB" id="A0ABD0VHU9"/>